<dbReference type="InterPro" id="IPR023473">
    <property type="entry name" value="AMMECR1"/>
</dbReference>
<dbReference type="Proteomes" id="UP000317265">
    <property type="component" value="Unassembled WGS sequence"/>
</dbReference>
<reference evidence="3 5" key="2">
    <citation type="journal article" date="2019" name="Nat. Microbiol.">
        <title>Wide diversity of methane and short-chain alkane metabolisms in uncultured archaea.</title>
        <authorList>
            <person name="Borrel G."/>
            <person name="Adam P.S."/>
            <person name="McKay L.J."/>
            <person name="Chen L.X."/>
            <person name="Sierra-Garcia I.N."/>
            <person name="Sieber C.M."/>
            <person name="Letourneur Q."/>
            <person name="Ghozlane A."/>
            <person name="Andersen G.L."/>
            <person name="Li W.J."/>
            <person name="Hallam S.J."/>
            <person name="Muyzer G."/>
            <person name="de Oliveira V.M."/>
            <person name="Inskeep W.P."/>
            <person name="Banfield J.F."/>
            <person name="Gribaldo S."/>
        </authorList>
    </citation>
    <scope>NUCLEOTIDE SEQUENCE [LARGE SCALE GENOMIC DNA]</scope>
    <source>
        <strain evidence="3">Verst-YHS</strain>
    </source>
</reference>
<evidence type="ECO:0000313" key="5">
    <source>
        <dbReference type="Proteomes" id="UP000316080"/>
    </source>
</evidence>
<dbReference type="PROSITE" id="PS51112">
    <property type="entry name" value="AMMECR1"/>
    <property type="match status" value="1"/>
</dbReference>
<reference evidence="4 6" key="1">
    <citation type="journal article" date="2019" name="Nat. Microbiol.">
        <title>Expanding anaerobic alkane metabolism in the domain of Archaea.</title>
        <authorList>
            <person name="Wang Y."/>
            <person name="Wegener G."/>
            <person name="Hou J."/>
            <person name="Wang F."/>
            <person name="Xiao X."/>
        </authorList>
    </citation>
    <scope>NUCLEOTIDE SEQUENCE [LARGE SCALE GENOMIC DNA]</scope>
    <source>
        <strain evidence="4">WYZ-LMO11</strain>
    </source>
</reference>
<dbReference type="PANTHER" id="PTHR13016:SF0">
    <property type="entry name" value="AMME SYNDROME CANDIDATE GENE 1 PROTEIN"/>
    <property type="match status" value="1"/>
</dbReference>
<gene>
    <name evidence="4" type="ORF">DSO09_01550</name>
    <name evidence="3" type="ORF">EF809_03130</name>
</gene>
<feature type="domain" description="AMMECR1" evidence="2">
    <location>
        <begin position="5"/>
        <end position="199"/>
    </location>
</feature>
<dbReference type="AlphaFoldDB" id="A0A520KG57"/>
<dbReference type="EMBL" id="QNVI01000016">
    <property type="protein sequence ID" value="TDA40039.1"/>
    <property type="molecule type" value="Genomic_DNA"/>
</dbReference>
<dbReference type="Gene3D" id="3.30.1490.150">
    <property type="entry name" value="Hypothetical protein ph0010, domain 2"/>
    <property type="match status" value="1"/>
</dbReference>
<dbReference type="PANTHER" id="PTHR13016">
    <property type="entry name" value="AMMECR1 HOMOLOG"/>
    <property type="match status" value="1"/>
</dbReference>
<evidence type="ECO:0000313" key="6">
    <source>
        <dbReference type="Proteomes" id="UP000317265"/>
    </source>
</evidence>
<accession>A0A520KG57</accession>
<protein>
    <recommendedName>
        <fullName evidence="1">Protein DSO09_01550</fullName>
    </recommendedName>
</protein>
<dbReference type="InterPro" id="IPR027623">
    <property type="entry name" value="AmmeMemoSam_A"/>
</dbReference>
<evidence type="ECO:0000259" key="2">
    <source>
        <dbReference type="PROSITE" id="PS51112"/>
    </source>
</evidence>
<dbReference type="InterPro" id="IPR027485">
    <property type="entry name" value="AMMECR1_N"/>
</dbReference>
<dbReference type="SUPFAM" id="SSF143447">
    <property type="entry name" value="AMMECR1-like"/>
    <property type="match status" value="1"/>
</dbReference>
<organism evidence="3 5">
    <name type="scientific">Thermoproteota archaeon</name>
    <dbReference type="NCBI Taxonomy" id="2056631"/>
    <lineage>
        <taxon>Archaea</taxon>
        <taxon>Thermoproteota</taxon>
    </lineage>
</organism>
<name>A0A520KG57_9CREN</name>
<dbReference type="InterPro" id="IPR002733">
    <property type="entry name" value="AMMECR1_domain"/>
</dbReference>
<dbReference type="InterPro" id="IPR023472">
    <property type="entry name" value="Uncharacterised_MJ0810"/>
</dbReference>
<evidence type="ECO:0000313" key="4">
    <source>
        <dbReference type="EMBL" id="TDA40039.1"/>
    </source>
</evidence>
<evidence type="ECO:0000256" key="1">
    <source>
        <dbReference type="HAMAP-Rule" id="MF_00645"/>
    </source>
</evidence>
<dbReference type="Proteomes" id="UP000316080">
    <property type="component" value="Unassembled WGS sequence"/>
</dbReference>
<dbReference type="NCBIfam" id="TIGR04335">
    <property type="entry name" value="AmmeMemoSam_A"/>
    <property type="match status" value="1"/>
</dbReference>
<dbReference type="Pfam" id="PF01871">
    <property type="entry name" value="AMMECR1"/>
    <property type="match status" value="1"/>
</dbReference>
<proteinExistence type="inferred from homology"/>
<comment type="caution">
    <text evidence="3">The sequence shown here is derived from an EMBL/GenBank/DDBJ whole genome shotgun (WGS) entry which is preliminary data.</text>
</comment>
<sequence>MLTLEEGEFLVKLAREAVTRYIDRGEKITPPKYPSDKIYEKSGVFVTIEKLFHGEKILRGCIGFPYPYFPLIEAVIEAAISAATEDPRFPPLRKEELSEVIFEVSVLTPPKLLIVENPKDYAKKIKVGRDGLIVEMGPYSGLLLPQVPIEYKWDEETFLSECCMKAGLPPDCWLSKKVKIYTFTAEIFSELTPCGKIIKREIG</sequence>
<dbReference type="HAMAP" id="MF_00645">
    <property type="entry name" value="AMMECR1"/>
    <property type="match status" value="1"/>
</dbReference>
<evidence type="ECO:0000313" key="3">
    <source>
        <dbReference type="EMBL" id="RZN56379.1"/>
    </source>
</evidence>
<dbReference type="NCBIfam" id="TIGR00296">
    <property type="entry name" value="TIGR00296 family protein"/>
    <property type="match status" value="1"/>
</dbReference>
<dbReference type="InterPro" id="IPR036071">
    <property type="entry name" value="AMMECR1_dom_sf"/>
</dbReference>
<dbReference type="EMBL" id="RXIH01000025">
    <property type="protein sequence ID" value="RZN56379.1"/>
    <property type="molecule type" value="Genomic_DNA"/>
</dbReference>
<dbReference type="Gene3D" id="3.30.700.20">
    <property type="entry name" value="Hypothetical protein ph0010, domain 1"/>
    <property type="match status" value="1"/>
</dbReference>